<dbReference type="GO" id="GO:0008270">
    <property type="term" value="F:zinc ion binding"/>
    <property type="evidence" value="ECO:0007669"/>
    <property type="project" value="UniProtKB-KW"/>
</dbReference>
<protein>
    <recommendedName>
        <fullName evidence="7">Oberon-like PHD finger domain-containing protein</fullName>
    </recommendedName>
</protein>
<organism evidence="8 9">
    <name type="scientific">Brassica carinata</name>
    <name type="common">Ethiopian mustard</name>
    <name type="synonym">Abyssinian cabbage</name>
    <dbReference type="NCBI Taxonomy" id="52824"/>
    <lineage>
        <taxon>Eukaryota</taxon>
        <taxon>Viridiplantae</taxon>
        <taxon>Streptophyta</taxon>
        <taxon>Embryophyta</taxon>
        <taxon>Tracheophyta</taxon>
        <taxon>Spermatophyta</taxon>
        <taxon>Magnoliopsida</taxon>
        <taxon>eudicotyledons</taxon>
        <taxon>Gunneridae</taxon>
        <taxon>Pentapetalae</taxon>
        <taxon>rosids</taxon>
        <taxon>malvids</taxon>
        <taxon>Brassicales</taxon>
        <taxon>Brassicaceae</taxon>
        <taxon>Brassiceae</taxon>
        <taxon>Brassica</taxon>
    </lineage>
</organism>
<sequence length="168" mass="18902">MNVLAAGESLKRKNIDEKRQLVHELSKDSDSAFDVLMKWGREELLQVLCAELGEKENNTKLKKDQIINKLLKVVSEKKDSSTTTERNSKIQRKNTRSVKNKGNYDGNKDPSLWLTCDSDYPFTGCGFSCHLDCALKSEKSGIKEDEPSHDADGCFYCVSCGKTNSMLE</sequence>
<dbReference type="Pfam" id="PF07227">
    <property type="entry name" value="PHD_Oberon"/>
    <property type="match status" value="1"/>
</dbReference>
<keyword evidence="2" id="KW-0479">Metal-binding</keyword>
<evidence type="ECO:0000313" key="8">
    <source>
        <dbReference type="EMBL" id="KAG2323463.1"/>
    </source>
</evidence>
<keyword evidence="3" id="KW-0863">Zinc-finger</keyword>
<proteinExistence type="predicted"/>
<evidence type="ECO:0000256" key="2">
    <source>
        <dbReference type="ARBA" id="ARBA00022723"/>
    </source>
</evidence>
<dbReference type="GO" id="GO:0040029">
    <property type="term" value="P:epigenetic regulation of gene expression"/>
    <property type="evidence" value="ECO:0007669"/>
    <property type="project" value="InterPro"/>
</dbReference>
<evidence type="ECO:0000256" key="4">
    <source>
        <dbReference type="ARBA" id="ARBA00022833"/>
    </source>
</evidence>
<dbReference type="PANTHER" id="PTHR46286">
    <property type="entry name" value="VIN3-LIKE PROTEIN 2-RELATED"/>
    <property type="match status" value="1"/>
</dbReference>
<comment type="subcellular location">
    <subcellularLocation>
        <location evidence="1">Nucleus</location>
    </subcellularLocation>
</comment>
<keyword evidence="5" id="KW-0539">Nucleus</keyword>
<feature type="domain" description="Oberon-like PHD finger" evidence="7">
    <location>
        <begin position="103"/>
        <end position="167"/>
    </location>
</feature>
<dbReference type="PANTHER" id="PTHR46286:SF9">
    <property type="entry name" value="VIN3-LIKE PROTEIN 3"/>
    <property type="match status" value="1"/>
</dbReference>
<gene>
    <name evidence="8" type="ORF">Bca52824_016676</name>
</gene>
<evidence type="ECO:0000313" key="9">
    <source>
        <dbReference type="Proteomes" id="UP000886595"/>
    </source>
</evidence>
<dbReference type="InterPro" id="IPR032881">
    <property type="entry name" value="Oberon-like_PHD"/>
</dbReference>
<keyword evidence="9" id="KW-1185">Reference proteome</keyword>
<feature type="compositionally biased region" description="Basic residues" evidence="6">
    <location>
        <begin position="89"/>
        <end position="99"/>
    </location>
</feature>
<feature type="region of interest" description="Disordered" evidence="6">
    <location>
        <begin position="76"/>
        <end position="103"/>
    </location>
</feature>
<accession>A0A8X7W400</accession>
<evidence type="ECO:0000256" key="1">
    <source>
        <dbReference type="ARBA" id="ARBA00004123"/>
    </source>
</evidence>
<dbReference type="Proteomes" id="UP000886595">
    <property type="component" value="Unassembled WGS sequence"/>
</dbReference>
<reference evidence="8 9" key="1">
    <citation type="submission" date="2020-02" db="EMBL/GenBank/DDBJ databases">
        <authorList>
            <person name="Ma Q."/>
            <person name="Huang Y."/>
            <person name="Song X."/>
            <person name="Pei D."/>
        </authorList>
    </citation>
    <scope>NUCLEOTIDE SEQUENCE [LARGE SCALE GENOMIC DNA]</scope>
    <source>
        <strain evidence="8">Sxm20200214</strain>
        <tissue evidence="8">Leaf</tissue>
    </source>
</reference>
<evidence type="ECO:0000259" key="7">
    <source>
        <dbReference type="Pfam" id="PF07227"/>
    </source>
</evidence>
<dbReference type="GO" id="GO:0005634">
    <property type="term" value="C:nucleus"/>
    <property type="evidence" value="ECO:0007669"/>
    <property type="project" value="UniProtKB-SubCell"/>
</dbReference>
<dbReference type="OrthoDB" id="600557at2759"/>
<evidence type="ECO:0000256" key="5">
    <source>
        <dbReference type="ARBA" id="ARBA00023242"/>
    </source>
</evidence>
<comment type="caution">
    <text evidence="8">The sequence shown here is derived from an EMBL/GenBank/DDBJ whole genome shotgun (WGS) entry which is preliminary data.</text>
</comment>
<evidence type="ECO:0000256" key="3">
    <source>
        <dbReference type="ARBA" id="ARBA00022771"/>
    </source>
</evidence>
<evidence type="ECO:0000256" key="6">
    <source>
        <dbReference type="SAM" id="MobiDB-lite"/>
    </source>
</evidence>
<dbReference type="GO" id="GO:0010048">
    <property type="term" value="P:vernalization response"/>
    <property type="evidence" value="ECO:0007669"/>
    <property type="project" value="InterPro"/>
</dbReference>
<keyword evidence="4" id="KW-0862">Zinc</keyword>
<name>A0A8X7W400_BRACI</name>
<dbReference type="AlphaFoldDB" id="A0A8X7W400"/>
<dbReference type="InterPro" id="IPR044514">
    <property type="entry name" value="VIN3-like"/>
</dbReference>
<dbReference type="EMBL" id="JAAMPC010000003">
    <property type="protein sequence ID" value="KAG2323463.1"/>
    <property type="molecule type" value="Genomic_DNA"/>
</dbReference>